<accession>A0A1G1YKI3</accession>
<protein>
    <recommendedName>
        <fullName evidence="3">Glycosyl transferase</fullName>
    </recommendedName>
</protein>
<reference evidence="1 2" key="1">
    <citation type="journal article" date="2016" name="Nat. Commun.">
        <title>Thousands of microbial genomes shed light on interconnected biogeochemical processes in an aquifer system.</title>
        <authorList>
            <person name="Anantharaman K."/>
            <person name="Brown C.T."/>
            <person name="Hug L.A."/>
            <person name="Sharon I."/>
            <person name="Castelle C.J."/>
            <person name="Probst A.J."/>
            <person name="Thomas B.C."/>
            <person name="Singh A."/>
            <person name="Wilkins M.J."/>
            <person name="Karaoz U."/>
            <person name="Brodie E.L."/>
            <person name="Williams K.H."/>
            <person name="Hubbard S.S."/>
            <person name="Banfield J.F."/>
        </authorList>
    </citation>
    <scope>NUCLEOTIDE SEQUENCE [LARGE SCALE GENOMIC DNA]</scope>
</reference>
<organism evidence="1 2">
    <name type="scientific">Candidatus Buchananbacteria bacterium RIFCSPLOWO2_01_FULL_39_33</name>
    <dbReference type="NCBI Taxonomy" id="1797543"/>
    <lineage>
        <taxon>Bacteria</taxon>
        <taxon>Candidatus Buchananiibacteriota</taxon>
    </lineage>
</organism>
<evidence type="ECO:0000313" key="2">
    <source>
        <dbReference type="Proteomes" id="UP000177376"/>
    </source>
</evidence>
<gene>
    <name evidence="1" type="ORF">A3A02_04710</name>
</gene>
<dbReference type="AlphaFoldDB" id="A0A1G1YKI3"/>
<name>A0A1G1YKI3_9BACT</name>
<dbReference type="Proteomes" id="UP000177376">
    <property type="component" value="Unassembled WGS sequence"/>
</dbReference>
<evidence type="ECO:0008006" key="3">
    <source>
        <dbReference type="Google" id="ProtNLM"/>
    </source>
</evidence>
<dbReference type="InterPro" id="IPR029044">
    <property type="entry name" value="Nucleotide-diphossugar_trans"/>
</dbReference>
<dbReference type="EMBL" id="MHIM01000021">
    <property type="protein sequence ID" value="OGY52336.1"/>
    <property type="molecule type" value="Genomic_DNA"/>
</dbReference>
<proteinExistence type="predicted"/>
<dbReference type="SUPFAM" id="SSF53448">
    <property type="entry name" value="Nucleotide-diphospho-sugar transferases"/>
    <property type="match status" value="1"/>
</dbReference>
<sequence length="235" mass="27415">MNLVFTIAIGENYKKIADLTAPTMIAYADKIGAEFKCLTEQKVALTYPYWEKFIVGEFLESYEKVLFIDVDAIVRSDCPNLFELVPADEIGLYNEGLLTTEAEKAEHFSVMQKTFKEYDQPWPEAYDGRFYNSGIMVVPRSMKWLFVKPEHEMFDNFREQAYLNMMLIISNSVAKVFDIGYKFNRMYYVDPKVKEHRLKSYIVHYAGIQDLNYGIKCDLEAWGQQGNVKFQISNQ</sequence>
<comment type="caution">
    <text evidence="1">The sequence shown here is derived from an EMBL/GenBank/DDBJ whole genome shotgun (WGS) entry which is preliminary data.</text>
</comment>
<evidence type="ECO:0000313" key="1">
    <source>
        <dbReference type="EMBL" id="OGY52336.1"/>
    </source>
</evidence>
<dbReference type="Gene3D" id="3.90.550.10">
    <property type="entry name" value="Spore Coat Polysaccharide Biosynthesis Protein SpsA, Chain A"/>
    <property type="match status" value="1"/>
</dbReference>